<evidence type="ECO:0000313" key="7">
    <source>
        <dbReference type="Proteomes" id="UP000580474"/>
    </source>
</evidence>
<sequence>MNRELLVVGADRPGGFPSIGAALAAAHDGATISIRPGRYEENLVVDRMVNLTAEDGEGTVEVHAAENSALVIDTEGAQLRGLVLVCDDGRYPAVDVRRGEVALDGCRIAGSSWSALLTRGSGSVAARGCRMTSTGGAGIVITSSAASTVEDSEVSDVASSAVVVGEDGSLTLRRFVVRRPGGNGICVNGRGRCLLEGGAITEAAKPALVVEQQGTLKATELDVRDGVNVDLYVTGGASVEIADSRFSGAAGQAAYLTEQANPLLRGCTFSAARCGVQVTGRAAPRLVECVVEDCRVGIVVDGEARPRFDKTTVRGTTDAIAQLSSSAGSHFSAFRATADSGSGMLLAGTGEVVVDNASIETATSAAVELAESARAALTDTRITAGTEAALVLTGGRAELVSALLRGGGLRVGGAEVSMNDTEIVEALADGVLITTGGSVRAGSCRIRSAGGHGVHVTAGGGARLDECEVLGSAGDGAHLDTAEPVALHRCAIKGSGGVAIRCPQDDARITVRDLVTDAATGAPQPPRGSRREVDRSAPEPEESEVDNSLLGASGAELNGPLSELDSLIGLQGVKQEVRGLINLIRMSQVRQEKGLPMPPISRHLVFAGPPGTGKTTVARLYGAVLAELGILSKGHMIEAARADLVGQYIGSTAIKTTELVNQAIGGVLFIDEAYTLNAQSGGVGPDFGQEAIDALMKMMEDHRDELVVIVAGYSELMQGFLESNPGVASRFTRTIEFPNYSVEELVTIAGNLCRKHYYELTDDAIDELTNYFTRVPKGETFGNGRVARKLFEEMISLQASRLAQRPPARDSDLSRLTAEDIAPQTAMLEQLPSQQPTTPDAADDPRSALRATHAWRRLSELSGMDDTRQAVGAALLSLCERKNGRRAVGRHGNAVLVGRRGSGRSELARLYAQGLSELGLVGIGQLVRVSLAGELGPHWPGQAESLVRKALQDARGGVLVVDADAAGESQPEEAEALQAALREHTAESVVVLTGTRASLEVVLARAPKLAENFGQRWEIGAYSTAELAEIAVRYLRERGHEVPDEVCEAVHARLAESGGSTVHDAHRFSRYLARAAASRTLALADLAGLGERVEPTRSGLASVG</sequence>
<keyword evidence="7" id="KW-1185">Reference proteome</keyword>
<dbReference type="InterPro" id="IPR011050">
    <property type="entry name" value="Pectin_lyase_fold/virulence"/>
</dbReference>
<feature type="region of interest" description="Disordered" evidence="4">
    <location>
        <begin position="827"/>
        <end position="848"/>
    </location>
</feature>
<evidence type="ECO:0000313" key="6">
    <source>
        <dbReference type="EMBL" id="MBB5068008.1"/>
    </source>
</evidence>
<protein>
    <submittedName>
        <fullName evidence="6">Mrp family chromosome partitioning ATPase</fullName>
    </submittedName>
</protein>
<gene>
    <name evidence="6" type="ORF">BJ969_001096</name>
</gene>
<dbReference type="Pfam" id="PF13229">
    <property type="entry name" value="Beta_helix"/>
    <property type="match status" value="1"/>
</dbReference>
<dbReference type="PANTHER" id="PTHR43392:SF2">
    <property type="entry name" value="AAA-TYPE ATPASE FAMILY PROTEIN _ ANKYRIN REPEAT FAMILY PROTEIN"/>
    <property type="match status" value="1"/>
</dbReference>
<reference evidence="6 7" key="1">
    <citation type="submission" date="2020-08" db="EMBL/GenBank/DDBJ databases">
        <title>Sequencing the genomes of 1000 actinobacteria strains.</title>
        <authorList>
            <person name="Klenk H.-P."/>
        </authorList>
    </citation>
    <scope>NUCLEOTIDE SEQUENCE [LARGE SCALE GENOMIC DNA]</scope>
    <source>
        <strain evidence="6 7">DSM 45582</strain>
    </source>
</reference>
<dbReference type="AlphaFoldDB" id="A0A840NCR4"/>
<feature type="domain" description="AAA+ ATPase" evidence="5">
    <location>
        <begin position="600"/>
        <end position="741"/>
    </location>
</feature>
<dbReference type="CDD" id="cd00009">
    <property type="entry name" value="AAA"/>
    <property type="match status" value="1"/>
</dbReference>
<accession>A0A840NCR4</accession>
<dbReference type="SMART" id="SM00382">
    <property type="entry name" value="AAA"/>
    <property type="match status" value="2"/>
</dbReference>
<dbReference type="SMART" id="SM00710">
    <property type="entry name" value="PbH1"/>
    <property type="match status" value="10"/>
</dbReference>
<dbReference type="InterPro" id="IPR027417">
    <property type="entry name" value="P-loop_NTPase"/>
</dbReference>
<organism evidence="6 7">
    <name type="scientific">Saccharopolyspora gloriosae</name>
    <dbReference type="NCBI Taxonomy" id="455344"/>
    <lineage>
        <taxon>Bacteria</taxon>
        <taxon>Bacillati</taxon>
        <taxon>Actinomycetota</taxon>
        <taxon>Actinomycetes</taxon>
        <taxon>Pseudonocardiales</taxon>
        <taxon>Pseudonocardiaceae</taxon>
        <taxon>Saccharopolyspora</taxon>
    </lineage>
</organism>
<dbReference type="PANTHER" id="PTHR43392">
    <property type="entry name" value="AAA-TYPE ATPASE FAMILY PROTEIN / ANKYRIN REPEAT FAMILY PROTEIN"/>
    <property type="match status" value="1"/>
</dbReference>
<dbReference type="GO" id="GO:0016887">
    <property type="term" value="F:ATP hydrolysis activity"/>
    <property type="evidence" value="ECO:0007669"/>
    <property type="project" value="InterPro"/>
</dbReference>
<proteinExistence type="inferred from homology"/>
<dbReference type="InterPro" id="IPR012334">
    <property type="entry name" value="Pectin_lyas_fold"/>
</dbReference>
<name>A0A840NCR4_9PSEU</name>
<keyword evidence="3" id="KW-0067">ATP-binding</keyword>
<dbReference type="InterPro" id="IPR003959">
    <property type="entry name" value="ATPase_AAA_core"/>
</dbReference>
<dbReference type="Proteomes" id="UP000580474">
    <property type="component" value="Unassembled WGS sequence"/>
</dbReference>
<dbReference type="InterPro" id="IPR039448">
    <property type="entry name" value="Beta_helix"/>
</dbReference>
<dbReference type="SUPFAM" id="SSF51126">
    <property type="entry name" value="Pectin lyase-like"/>
    <property type="match status" value="3"/>
</dbReference>
<dbReference type="Pfam" id="PF17866">
    <property type="entry name" value="AAA_lid_6"/>
    <property type="match status" value="1"/>
</dbReference>
<evidence type="ECO:0000259" key="5">
    <source>
        <dbReference type="SMART" id="SM00382"/>
    </source>
</evidence>
<dbReference type="SUPFAM" id="SSF52540">
    <property type="entry name" value="P-loop containing nucleoside triphosphate hydrolases"/>
    <property type="match status" value="2"/>
</dbReference>
<dbReference type="Gene3D" id="3.40.50.300">
    <property type="entry name" value="P-loop containing nucleotide triphosphate hydrolases"/>
    <property type="match status" value="2"/>
</dbReference>
<dbReference type="GO" id="GO:0005524">
    <property type="term" value="F:ATP binding"/>
    <property type="evidence" value="ECO:0007669"/>
    <property type="project" value="UniProtKB-KW"/>
</dbReference>
<feature type="compositionally biased region" description="Basic and acidic residues" evidence="4">
    <location>
        <begin position="529"/>
        <end position="538"/>
    </location>
</feature>
<evidence type="ECO:0000256" key="1">
    <source>
        <dbReference type="ARBA" id="ARBA00010378"/>
    </source>
</evidence>
<dbReference type="PRINTS" id="PR00819">
    <property type="entry name" value="CBXCFQXSUPER"/>
</dbReference>
<evidence type="ECO:0000256" key="2">
    <source>
        <dbReference type="ARBA" id="ARBA00022741"/>
    </source>
</evidence>
<dbReference type="InterPro" id="IPR041627">
    <property type="entry name" value="AAA_lid_6"/>
</dbReference>
<dbReference type="InterPro" id="IPR006626">
    <property type="entry name" value="PbH1"/>
</dbReference>
<feature type="region of interest" description="Disordered" evidence="4">
    <location>
        <begin position="516"/>
        <end position="552"/>
    </location>
</feature>
<evidence type="ECO:0000256" key="4">
    <source>
        <dbReference type="SAM" id="MobiDB-lite"/>
    </source>
</evidence>
<comment type="caution">
    <text evidence="6">The sequence shown here is derived from an EMBL/GenBank/DDBJ whole genome shotgun (WGS) entry which is preliminary data.</text>
</comment>
<dbReference type="InterPro" id="IPR050773">
    <property type="entry name" value="CbxX/CfxQ_RuBisCO_ESX"/>
</dbReference>
<comment type="similarity">
    <text evidence="1">Belongs to the CbxX/CfxQ family.</text>
</comment>
<feature type="domain" description="AAA+ ATPase" evidence="5">
    <location>
        <begin position="890"/>
        <end position="1023"/>
    </location>
</feature>
<dbReference type="RefSeq" id="WP_184477779.1">
    <property type="nucleotide sequence ID" value="NZ_JACHIV010000001.1"/>
</dbReference>
<dbReference type="Gene3D" id="2.160.20.10">
    <property type="entry name" value="Single-stranded right-handed beta-helix, Pectin lyase-like"/>
    <property type="match status" value="2"/>
</dbReference>
<dbReference type="InterPro" id="IPR003593">
    <property type="entry name" value="AAA+_ATPase"/>
</dbReference>
<evidence type="ECO:0000256" key="3">
    <source>
        <dbReference type="ARBA" id="ARBA00022840"/>
    </source>
</evidence>
<dbReference type="Pfam" id="PF00004">
    <property type="entry name" value="AAA"/>
    <property type="match status" value="1"/>
</dbReference>
<keyword evidence="2" id="KW-0547">Nucleotide-binding</keyword>
<dbReference type="FunFam" id="3.40.50.300:FF:000216">
    <property type="entry name" value="Type VII secretion ATPase EccA"/>
    <property type="match status" value="1"/>
</dbReference>
<dbReference type="Gene3D" id="1.10.8.60">
    <property type="match status" value="1"/>
</dbReference>
<dbReference type="InterPro" id="IPR000641">
    <property type="entry name" value="CbxX/CfxQ"/>
</dbReference>
<dbReference type="EMBL" id="JACHIV010000001">
    <property type="protein sequence ID" value="MBB5068008.1"/>
    <property type="molecule type" value="Genomic_DNA"/>
</dbReference>